<dbReference type="InterPro" id="IPR019819">
    <property type="entry name" value="Carboxylesterase_B_CS"/>
</dbReference>
<dbReference type="EMBL" id="KQ435007">
    <property type="protein sequence ID" value="KZC13418.1"/>
    <property type="molecule type" value="Genomic_DNA"/>
</dbReference>
<dbReference type="Proteomes" id="UP000076502">
    <property type="component" value="Unassembled WGS sequence"/>
</dbReference>
<sequence length="192" mass="21340">MTSPILALFGLVLATASAELSSRIVKTKYGELSGVIVTLERHFDRQFDRQPDRQLDRQLEGVEVFRGVPYASPPIGSLRFMPPVSGALWHGVKVADKFGPVCPQRLPELSDKMPKGRVQYLRRLLPYLRNQSEDCLYLNIYAPVQANKSYTLVPSNPTAAVAATSPPSVSSVLALDREQSLKKTFHGQWTSE</sequence>
<dbReference type="InterPro" id="IPR002018">
    <property type="entry name" value="CarbesteraseB"/>
</dbReference>
<feature type="domain" description="Carboxylesterase type B" evidence="5">
    <location>
        <begin position="59"/>
        <end position="149"/>
    </location>
</feature>
<keyword evidence="7" id="KW-1185">Reference proteome</keyword>
<keyword evidence="2 4" id="KW-0732">Signal</keyword>
<protein>
    <submittedName>
        <fullName evidence="6">Neuroligin-4, Y-linked</fullName>
    </submittedName>
</protein>
<dbReference type="STRING" id="178035.A0A154PQ88"/>
<dbReference type="PROSITE" id="PS00941">
    <property type="entry name" value="CARBOXYLESTERASE_B_2"/>
    <property type="match status" value="1"/>
</dbReference>
<evidence type="ECO:0000313" key="7">
    <source>
        <dbReference type="Proteomes" id="UP000076502"/>
    </source>
</evidence>
<evidence type="ECO:0000313" key="6">
    <source>
        <dbReference type="EMBL" id="KZC13418.1"/>
    </source>
</evidence>
<gene>
    <name evidence="6" type="ORF">WN55_04968</name>
</gene>
<evidence type="ECO:0000256" key="2">
    <source>
        <dbReference type="ARBA" id="ARBA00022729"/>
    </source>
</evidence>
<comment type="similarity">
    <text evidence="1">Belongs to the type-B carboxylesterase/lipase family.</text>
</comment>
<dbReference type="InterPro" id="IPR051093">
    <property type="entry name" value="Neuroligin/BSAL"/>
</dbReference>
<dbReference type="AlphaFoldDB" id="A0A154PQ88"/>
<evidence type="ECO:0000256" key="4">
    <source>
        <dbReference type="SAM" id="SignalP"/>
    </source>
</evidence>
<dbReference type="Gene3D" id="3.40.50.1820">
    <property type="entry name" value="alpha/beta hydrolase"/>
    <property type="match status" value="1"/>
</dbReference>
<dbReference type="InterPro" id="IPR029058">
    <property type="entry name" value="AB_hydrolase_fold"/>
</dbReference>
<evidence type="ECO:0000256" key="3">
    <source>
        <dbReference type="ARBA" id="ARBA00023180"/>
    </source>
</evidence>
<dbReference type="SUPFAM" id="SSF53474">
    <property type="entry name" value="alpha/beta-Hydrolases"/>
    <property type="match status" value="1"/>
</dbReference>
<organism evidence="6 7">
    <name type="scientific">Dufourea novaeangliae</name>
    <name type="common">Sweat bee</name>
    <dbReference type="NCBI Taxonomy" id="178035"/>
    <lineage>
        <taxon>Eukaryota</taxon>
        <taxon>Metazoa</taxon>
        <taxon>Ecdysozoa</taxon>
        <taxon>Arthropoda</taxon>
        <taxon>Hexapoda</taxon>
        <taxon>Insecta</taxon>
        <taxon>Pterygota</taxon>
        <taxon>Neoptera</taxon>
        <taxon>Endopterygota</taxon>
        <taxon>Hymenoptera</taxon>
        <taxon>Apocrita</taxon>
        <taxon>Aculeata</taxon>
        <taxon>Apoidea</taxon>
        <taxon>Anthophila</taxon>
        <taxon>Halictidae</taxon>
        <taxon>Rophitinae</taxon>
        <taxon>Dufourea</taxon>
    </lineage>
</organism>
<accession>A0A154PQ88</accession>
<proteinExistence type="inferred from homology"/>
<dbReference type="OrthoDB" id="3200163at2759"/>
<evidence type="ECO:0000259" key="5">
    <source>
        <dbReference type="Pfam" id="PF00135"/>
    </source>
</evidence>
<name>A0A154PQ88_DUFNO</name>
<keyword evidence="3" id="KW-0325">Glycoprotein</keyword>
<feature type="chain" id="PRO_5007599717" evidence="4">
    <location>
        <begin position="19"/>
        <end position="192"/>
    </location>
</feature>
<feature type="signal peptide" evidence="4">
    <location>
        <begin position="1"/>
        <end position="18"/>
    </location>
</feature>
<evidence type="ECO:0000256" key="1">
    <source>
        <dbReference type="ARBA" id="ARBA00005964"/>
    </source>
</evidence>
<dbReference type="Pfam" id="PF00135">
    <property type="entry name" value="COesterase"/>
    <property type="match status" value="1"/>
</dbReference>
<dbReference type="PANTHER" id="PTHR43903">
    <property type="entry name" value="NEUROLIGIN"/>
    <property type="match status" value="1"/>
</dbReference>
<reference evidence="6 7" key="1">
    <citation type="submission" date="2015-07" db="EMBL/GenBank/DDBJ databases">
        <title>The genome of Dufourea novaeangliae.</title>
        <authorList>
            <person name="Pan H."/>
            <person name="Kapheim K."/>
        </authorList>
    </citation>
    <scope>NUCLEOTIDE SEQUENCE [LARGE SCALE GENOMIC DNA]</scope>
    <source>
        <strain evidence="6">0120121106</strain>
        <tissue evidence="6">Whole body</tissue>
    </source>
</reference>